<dbReference type="Gene3D" id="3.30.70.100">
    <property type="match status" value="1"/>
</dbReference>
<dbReference type="GO" id="GO:0003998">
    <property type="term" value="F:acylphosphatase activity"/>
    <property type="evidence" value="ECO:0007669"/>
    <property type="project" value="UniProtKB-EC"/>
</dbReference>
<evidence type="ECO:0000256" key="5">
    <source>
        <dbReference type="PROSITE-ProRule" id="PRU00520"/>
    </source>
</evidence>
<feature type="active site" evidence="5">
    <location>
        <position position="18"/>
    </location>
</feature>
<dbReference type="KEGG" id="ahal:FTX54_005440"/>
<sequence>MPRYDITVIGRVQGVGFRYFVQTEAKQRNLTGWVKNEPDGSVRMEAQGKEDELSSFLRSLEKARYPASVEEVIPVTIDSESSEKKFSIRHD</sequence>
<comment type="similarity">
    <text evidence="1 7">Belongs to the acylphosphatase family.</text>
</comment>
<organism evidence="9 10">
    <name type="scientific">Alkalicoccus halolimnae</name>
    <dbReference type="NCBI Taxonomy" id="1667239"/>
    <lineage>
        <taxon>Bacteria</taxon>
        <taxon>Bacillati</taxon>
        <taxon>Bacillota</taxon>
        <taxon>Bacilli</taxon>
        <taxon>Bacillales</taxon>
        <taxon>Bacillaceae</taxon>
        <taxon>Alkalicoccus</taxon>
    </lineage>
</organism>
<keyword evidence="5 6" id="KW-0378">Hydrolase</keyword>
<evidence type="ECO:0000256" key="2">
    <source>
        <dbReference type="ARBA" id="ARBA00012150"/>
    </source>
</evidence>
<evidence type="ECO:0000313" key="10">
    <source>
        <dbReference type="Proteomes" id="UP000321816"/>
    </source>
</evidence>
<evidence type="ECO:0000313" key="9">
    <source>
        <dbReference type="EMBL" id="WWD81008.1"/>
    </source>
</evidence>
<dbReference type="PRINTS" id="PR00112">
    <property type="entry name" value="ACYLPHPHTASE"/>
</dbReference>
<dbReference type="PANTHER" id="PTHR47268:SF4">
    <property type="entry name" value="ACYLPHOSPHATASE"/>
    <property type="match status" value="1"/>
</dbReference>
<comment type="catalytic activity">
    <reaction evidence="4 5 6">
        <text>an acyl phosphate + H2O = a carboxylate + phosphate + H(+)</text>
        <dbReference type="Rhea" id="RHEA:14965"/>
        <dbReference type="ChEBI" id="CHEBI:15377"/>
        <dbReference type="ChEBI" id="CHEBI:15378"/>
        <dbReference type="ChEBI" id="CHEBI:29067"/>
        <dbReference type="ChEBI" id="CHEBI:43474"/>
        <dbReference type="ChEBI" id="CHEBI:59918"/>
        <dbReference type="EC" id="3.6.1.7"/>
    </reaction>
</comment>
<accession>A0A5C7FFW2</accession>
<evidence type="ECO:0000256" key="4">
    <source>
        <dbReference type="ARBA" id="ARBA00047645"/>
    </source>
</evidence>
<dbReference type="InterPro" id="IPR017968">
    <property type="entry name" value="Acylphosphatase_CS"/>
</dbReference>
<dbReference type="AlphaFoldDB" id="A0A5C7FFW2"/>
<feature type="active site" evidence="5">
    <location>
        <position position="36"/>
    </location>
</feature>
<evidence type="ECO:0000256" key="1">
    <source>
        <dbReference type="ARBA" id="ARBA00005614"/>
    </source>
</evidence>
<dbReference type="InterPro" id="IPR020456">
    <property type="entry name" value="Acylphosphatase"/>
</dbReference>
<feature type="domain" description="Acylphosphatase-like" evidence="8">
    <location>
        <begin position="3"/>
        <end position="90"/>
    </location>
</feature>
<evidence type="ECO:0000256" key="7">
    <source>
        <dbReference type="RuleBase" id="RU004168"/>
    </source>
</evidence>
<dbReference type="PROSITE" id="PS00150">
    <property type="entry name" value="ACYLPHOSPHATASE_1"/>
    <property type="match status" value="1"/>
</dbReference>
<dbReference type="InterPro" id="IPR001792">
    <property type="entry name" value="Acylphosphatase-like_dom"/>
</dbReference>
<dbReference type="RefSeq" id="WP_147804058.1">
    <property type="nucleotide sequence ID" value="NZ_CP144914.1"/>
</dbReference>
<keyword evidence="10" id="KW-1185">Reference proteome</keyword>
<dbReference type="OrthoDB" id="9808093at2"/>
<name>A0A5C7FFW2_9BACI</name>
<dbReference type="PROSITE" id="PS00151">
    <property type="entry name" value="ACYLPHOSPHATASE_2"/>
    <property type="match status" value="1"/>
</dbReference>
<dbReference type="EC" id="3.6.1.7" evidence="2 5"/>
<dbReference type="Proteomes" id="UP000321816">
    <property type="component" value="Chromosome"/>
</dbReference>
<evidence type="ECO:0000259" key="8">
    <source>
        <dbReference type="PROSITE" id="PS51160"/>
    </source>
</evidence>
<dbReference type="SUPFAM" id="SSF54975">
    <property type="entry name" value="Acylphosphatase/BLUF domain-like"/>
    <property type="match status" value="1"/>
</dbReference>
<dbReference type="PANTHER" id="PTHR47268">
    <property type="entry name" value="ACYLPHOSPHATASE"/>
    <property type="match status" value="1"/>
</dbReference>
<dbReference type="PROSITE" id="PS51160">
    <property type="entry name" value="ACYLPHOSPHATASE_3"/>
    <property type="match status" value="1"/>
</dbReference>
<evidence type="ECO:0000256" key="3">
    <source>
        <dbReference type="ARBA" id="ARBA00015991"/>
    </source>
</evidence>
<dbReference type="InterPro" id="IPR036046">
    <property type="entry name" value="Acylphosphatase-like_dom_sf"/>
</dbReference>
<dbReference type="EMBL" id="CP144914">
    <property type="protein sequence ID" value="WWD81008.1"/>
    <property type="molecule type" value="Genomic_DNA"/>
</dbReference>
<dbReference type="Pfam" id="PF00708">
    <property type="entry name" value="Acylphosphatase"/>
    <property type="match status" value="1"/>
</dbReference>
<proteinExistence type="inferred from homology"/>
<reference evidence="9 10" key="1">
    <citation type="submission" date="2024-01" db="EMBL/GenBank/DDBJ databases">
        <title>Complete Genome Sequence of Alkalicoccus halolimnae BZ-SZ-XJ29T, a Moderately Halophilic Bacterium Isolated from a Salt Lake.</title>
        <authorList>
            <person name="Zhao B."/>
        </authorList>
    </citation>
    <scope>NUCLEOTIDE SEQUENCE [LARGE SCALE GENOMIC DNA]</scope>
    <source>
        <strain evidence="9 10">BZ-SZ-XJ29</strain>
    </source>
</reference>
<evidence type="ECO:0000256" key="6">
    <source>
        <dbReference type="RuleBase" id="RU000553"/>
    </source>
</evidence>
<gene>
    <name evidence="9" type="ORF">FTX54_005440</name>
</gene>
<protein>
    <recommendedName>
        <fullName evidence="3 5">Acylphosphatase</fullName>
        <ecNumber evidence="2 5">3.6.1.7</ecNumber>
    </recommendedName>
</protein>